<protein>
    <submittedName>
        <fullName evidence="3">RNA-binding S4 domain protein</fullName>
    </submittedName>
</protein>
<accession>F2NQ01</accession>
<dbReference type="EMBL" id="CP002630">
    <property type="protein sequence ID" value="AEB11102.1"/>
    <property type="molecule type" value="Genomic_DNA"/>
</dbReference>
<keyword evidence="1" id="KW-0694">RNA-binding</keyword>
<dbReference type="Proteomes" id="UP000007030">
    <property type="component" value="Chromosome"/>
</dbReference>
<dbReference type="AlphaFoldDB" id="F2NQ01"/>
<evidence type="ECO:0000259" key="2">
    <source>
        <dbReference type="Pfam" id="PF01479"/>
    </source>
</evidence>
<dbReference type="InterPro" id="IPR002942">
    <property type="entry name" value="S4_RNA-bd"/>
</dbReference>
<dbReference type="Pfam" id="PF01479">
    <property type="entry name" value="S4"/>
    <property type="match status" value="1"/>
</dbReference>
<dbReference type="GO" id="GO:0003723">
    <property type="term" value="F:RNA binding"/>
    <property type="evidence" value="ECO:0007669"/>
    <property type="project" value="UniProtKB-KW"/>
</dbReference>
<dbReference type="eggNOG" id="COG2302">
    <property type="taxonomic scope" value="Bacteria"/>
</dbReference>
<dbReference type="SUPFAM" id="SSF55174">
    <property type="entry name" value="Alpha-L RNA-binding motif"/>
    <property type="match status" value="1"/>
</dbReference>
<organism evidence="3 4">
    <name type="scientific">Marinithermus hydrothermalis (strain DSM 14884 / JCM 11576 / T1)</name>
    <dbReference type="NCBI Taxonomy" id="869210"/>
    <lineage>
        <taxon>Bacteria</taxon>
        <taxon>Thermotogati</taxon>
        <taxon>Deinococcota</taxon>
        <taxon>Deinococci</taxon>
        <taxon>Thermales</taxon>
        <taxon>Thermaceae</taxon>
        <taxon>Marinithermus</taxon>
    </lineage>
</organism>
<dbReference type="OrthoDB" id="25862at2"/>
<sequence>MDVIAFIKRARGGRVVETPFLDPEDQARLQVLAEREGVRLAWFGGLPGAARRVGVLYPGHVPAVSDPTRVLEVVGEGDLEARVQAWLDPALRGEVRATEDGVLVVTTEKGRKQLVAAGLEVRELPQAARRRTRERVVVVPSLRVDVVGAKGFGTSRNYFVQGVKAGKVRIGGRVARAKDVVAEGDVLVAEGLGQLTVLRVLGRTTRGNVKLEVRLER</sequence>
<dbReference type="Gene3D" id="3.30.1370.160">
    <property type="match status" value="1"/>
</dbReference>
<dbReference type="KEGG" id="mhd:Marky_0348"/>
<keyword evidence="4" id="KW-1185">Reference proteome</keyword>
<feature type="domain" description="RNA-binding S4" evidence="2">
    <location>
        <begin position="143"/>
        <end position="187"/>
    </location>
</feature>
<proteinExistence type="predicted"/>
<dbReference type="PROSITE" id="PS50889">
    <property type="entry name" value="S4"/>
    <property type="match status" value="1"/>
</dbReference>
<evidence type="ECO:0000256" key="1">
    <source>
        <dbReference type="PROSITE-ProRule" id="PRU00182"/>
    </source>
</evidence>
<name>F2NQ01_MARHT</name>
<dbReference type="HOGENOM" id="CLU_1198629_0_0_0"/>
<reference evidence="3 4" key="1">
    <citation type="journal article" date="2012" name="Stand. Genomic Sci.">
        <title>Complete genome sequence of the aerobic, heterotroph Marinithermus hydrothermalis type strain (T1(T)) from a deep-sea hydrothermal vent chimney.</title>
        <authorList>
            <person name="Copeland A."/>
            <person name="Gu W."/>
            <person name="Yasawong M."/>
            <person name="Lapidus A."/>
            <person name="Lucas S."/>
            <person name="Deshpande S."/>
            <person name="Pagani I."/>
            <person name="Tapia R."/>
            <person name="Cheng J.F."/>
            <person name="Goodwin L.A."/>
            <person name="Pitluck S."/>
            <person name="Liolios K."/>
            <person name="Ivanova N."/>
            <person name="Mavromatis K."/>
            <person name="Mikhailova N."/>
            <person name="Pati A."/>
            <person name="Chen A."/>
            <person name="Palaniappan K."/>
            <person name="Land M."/>
            <person name="Pan C."/>
            <person name="Brambilla E.M."/>
            <person name="Rohde M."/>
            <person name="Tindall B.J."/>
            <person name="Sikorski J."/>
            <person name="Goker M."/>
            <person name="Detter J.C."/>
            <person name="Bristow J."/>
            <person name="Eisen J.A."/>
            <person name="Markowitz V."/>
            <person name="Hugenholtz P."/>
            <person name="Kyrpides N.C."/>
            <person name="Klenk H.P."/>
            <person name="Woyke T."/>
        </authorList>
    </citation>
    <scope>NUCLEOTIDE SEQUENCE [LARGE SCALE GENOMIC DNA]</scope>
    <source>
        <strain evidence="4">DSM 14884 / JCM 11576 / T1</strain>
    </source>
</reference>
<evidence type="ECO:0000313" key="3">
    <source>
        <dbReference type="EMBL" id="AEB11102.1"/>
    </source>
</evidence>
<evidence type="ECO:0000313" key="4">
    <source>
        <dbReference type="Proteomes" id="UP000007030"/>
    </source>
</evidence>
<dbReference type="RefSeq" id="WP_013703157.1">
    <property type="nucleotide sequence ID" value="NC_015387.1"/>
</dbReference>
<gene>
    <name evidence="3" type="ordered locus">Marky_0348</name>
</gene>
<dbReference type="STRING" id="869210.Marky_0348"/>